<dbReference type="Proteomes" id="UP000014962">
    <property type="component" value="Unassembled WGS sequence"/>
</dbReference>
<dbReference type="AlphaFoldDB" id="S7XE09"/>
<dbReference type="Pfam" id="PF11236">
    <property type="entry name" value="DUF3037"/>
    <property type="match status" value="1"/>
</dbReference>
<evidence type="ECO:0000313" key="1">
    <source>
        <dbReference type="EMBL" id="EPR74213.1"/>
    </source>
</evidence>
<dbReference type="PATRIC" id="fig|641526.4.peg.782"/>
<name>S7XE09_9FLAO</name>
<sequence>MHDKVTFEYAIIRLVPRVEREEFFNIGVILFSKRKRFLGVKFKVDQQKLNAFSCELDLDAINSYLKSWELISKGETSGGAIAQFELSDRFRWLAASRSTVIQSSKTHSGLTENPELELQSIFEKHVLDAD</sequence>
<accession>S7XE09</accession>
<dbReference type="eggNOG" id="ENOG5032SI8">
    <property type="taxonomic scope" value="Bacteria"/>
</dbReference>
<comment type="caution">
    <text evidence="1">The sequence shown here is derived from an EMBL/GenBank/DDBJ whole genome shotgun (WGS) entry which is preliminary data.</text>
</comment>
<dbReference type="EMBL" id="ATMR01000042">
    <property type="protein sequence ID" value="EPR74213.1"/>
    <property type="molecule type" value="Genomic_DNA"/>
</dbReference>
<dbReference type="RefSeq" id="WP_020895347.1">
    <property type="nucleotide sequence ID" value="NZ_ATMR01000042.1"/>
</dbReference>
<organism evidence="1 2">
    <name type="scientific">Winogradskyella psychrotolerans RS-3</name>
    <dbReference type="NCBI Taxonomy" id="641526"/>
    <lineage>
        <taxon>Bacteria</taxon>
        <taxon>Pseudomonadati</taxon>
        <taxon>Bacteroidota</taxon>
        <taxon>Flavobacteriia</taxon>
        <taxon>Flavobacteriales</taxon>
        <taxon>Flavobacteriaceae</taxon>
        <taxon>Winogradskyella</taxon>
    </lineage>
</organism>
<proteinExistence type="predicted"/>
<gene>
    <name evidence="1" type="ORF">ADIWIN_0790</name>
</gene>
<evidence type="ECO:0008006" key="3">
    <source>
        <dbReference type="Google" id="ProtNLM"/>
    </source>
</evidence>
<keyword evidence="2" id="KW-1185">Reference proteome</keyword>
<protein>
    <recommendedName>
        <fullName evidence="3">DUF3037 domain-containing protein</fullName>
    </recommendedName>
</protein>
<evidence type="ECO:0000313" key="2">
    <source>
        <dbReference type="Proteomes" id="UP000014962"/>
    </source>
</evidence>
<dbReference type="InterPro" id="IPR021398">
    <property type="entry name" value="DUF3037"/>
</dbReference>
<reference evidence="1 2" key="1">
    <citation type="journal article" date="2013" name="Genome Announc.">
        <title>Draft Genome Sequence of Winogradskyella psychrotolerans RS-3T, Isolated from the Marine Transect of Kongsfjorden, Ny-Alesund, Svalbard, Arctic Ocean.</title>
        <authorList>
            <person name="Kumar Pinnaka A."/>
            <person name="Ara S."/>
            <person name="Singh A."/>
            <person name="Shivaji S."/>
        </authorList>
    </citation>
    <scope>NUCLEOTIDE SEQUENCE [LARGE SCALE GENOMIC DNA]</scope>
    <source>
        <strain evidence="1 2">RS-3</strain>
    </source>
</reference>
<dbReference type="OrthoDB" id="9803207at2"/>
<dbReference type="STRING" id="641526.ADIWIN_0790"/>